<dbReference type="RefSeq" id="WP_227894915.1">
    <property type="nucleotide sequence ID" value="NZ_CP099466.1"/>
</dbReference>
<protein>
    <submittedName>
        <fullName evidence="1">Uncharacterized protein</fullName>
    </submittedName>
</protein>
<evidence type="ECO:0000313" key="2">
    <source>
        <dbReference type="Proteomes" id="UP001139158"/>
    </source>
</evidence>
<reference evidence="1" key="1">
    <citation type="submission" date="2021-10" db="EMBL/GenBank/DDBJ databases">
        <title>Novel species in genus Arthrobacter.</title>
        <authorList>
            <person name="Liu Y."/>
        </authorList>
    </citation>
    <scope>NUCLEOTIDE SEQUENCE</scope>
    <source>
        <strain evidence="1">Zg-Y453</strain>
    </source>
</reference>
<proteinExistence type="predicted"/>
<accession>A0A9X1MBT6</accession>
<comment type="caution">
    <text evidence="1">The sequence shown here is derived from an EMBL/GenBank/DDBJ whole genome shotgun (WGS) entry which is preliminary data.</text>
</comment>
<organism evidence="1 2">
    <name type="scientific">Arthrobacter caoxuetaonis</name>
    <dbReference type="NCBI Taxonomy" id="2886935"/>
    <lineage>
        <taxon>Bacteria</taxon>
        <taxon>Bacillati</taxon>
        <taxon>Actinomycetota</taxon>
        <taxon>Actinomycetes</taxon>
        <taxon>Micrococcales</taxon>
        <taxon>Micrococcaceae</taxon>
        <taxon>Arthrobacter</taxon>
    </lineage>
</organism>
<evidence type="ECO:0000313" key="1">
    <source>
        <dbReference type="EMBL" id="MCC3297168.1"/>
    </source>
</evidence>
<gene>
    <name evidence="1" type="ORF">LJ757_05030</name>
</gene>
<sequence length="165" mass="18665">MDEPVIMWRKDGTKLTGNYGTWKGREFELWSLKPYEGYLTLVQNGGDSPGPEWHTATFPNRFAKTPLAHSLDVPADEVTNRHSIEVTGNMGPGRNFMVIAEDHEGKLAVESIDPMAAQYKRQLINNHNFKPFSENEPLEHVFVAGWLPADRIRDINVETIPFGSD</sequence>
<name>A0A9X1MBT6_9MICC</name>
<dbReference type="Proteomes" id="UP001139158">
    <property type="component" value="Unassembled WGS sequence"/>
</dbReference>
<dbReference type="AlphaFoldDB" id="A0A9X1MBT6"/>
<dbReference type="EMBL" id="JAJFZV010000004">
    <property type="protein sequence ID" value="MCC3297168.1"/>
    <property type="molecule type" value="Genomic_DNA"/>
</dbReference>
<keyword evidence="2" id="KW-1185">Reference proteome</keyword>